<keyword evidence="2" id="KW-1185">Reference proteome</keyword>
<comment type="caution">
    <text evidence="1">The sequence shown here is derived from an EMBL/GenBank/DDBJ whole genome shotgun (WGS) entry which is preliminary data.</text>
</comment>
<sequence>MAWHYLVPALALYHPVYPILPNPIPVLPLSRYQQLTMASSPYLAHLPLPNLLPTPSPSTCPCISLCFGSWLSCRRREGNSYLGKASGDQCPGFPEIYGTREAMGGFKQLGK</sequence>
<name>A0A5B7IK99_PORTR</name>
<proteinExistence type="predicted"/>
<dbReference type="AlphaFoldDB" id="A0A5B7IK99"/>
<evidence type="ECO:0000313" key="1">
    <source>
        <dbReference type="EMBL" id="MPC82763.1"/>
    </source>
</evidence>
<dbReference type="EMBL" id="VSRR010060665">
    <property type="protein sequence ID" value="MPC82763.1"/>
    <property type="molecule type" value="Genomic_DNA"/>
</dbReference>
<evidence type="ECO:0000313" key="2">
    <source>
        <dbReference type="Proteomes" id="UP000324222"/>
    </source>
</evidence>
<gene>
    <name evidence="1" type="ORF">E2C01_077445</name>
</gene>
<dbReference type="Proteomes" id="UP000324222">
    <property type="component" value="Unassembled WGS sequence"/>
</dbReference>
<reference evidence="1 2" key="1">
    <citation type="submission" date="2019-05" db="EMBL/GenBank/DDBJ databases">
        <title>Another draft genome of Portunus trituberculatus and its Hox gene families provides insights of decapod evolution.</title>
        <authorList>
            <person name="Jeong J.-H."/>
            <person name="Song I."/>
            <person name="Kim S."/>
            <person name="Choi T."/>
            <person name="Kim D."/>
            <person name="Ryu S."/>
            <person name="Kim W."/>
        </authorList>
    </citation>
    <scope>NUCLEOTIDE SEQUENCE [LARGE SCALE GENOMIC DNA]</scope>
    <source>
        <tissue evidence="1">Muscle</tissue>
    </source>
</reference>
<organism evidence="1 2">
    <name type="scientific">Portunus trituberculatus</name>
    <name type="common">Swimming crab</name>
    <name type="synonym">Neptunus trituberculatus</name>
    <dbReference type="NCBI Taxonomy" id="210409"/>
    <lineage>
        <taxon>Eukaryota</taxon>
        <taxon>Metazoa</taxon>
        <taxon>Ecdysozoa</taxon>
        <taxon>Arthropoda</taxon>
        <taxon>Crustacea</taxon>
        <taxon>Multicrustacea</taxon>
        <taxon>Malacostraca</taxon>
        <taxon>Eumalacostraca</taxon>
        <taxon>Eucarida</taxon>
        <taxon>Decapoda</taxon>
        <taxon>Pleocyemata</taxon>
        <taxon>Brachyura</taxon>
        <taxon>Eubrachyura</taxon>
        <taxon>Portunoidea</taxon>
        <taxon>Portunidae</taxon>
        <taxon>Portuninae</taxon>
        <taxon>Portunus</taxon>
    </lineage>
</organism>
<protein>
    <submittedName>
        <fullName evidence="1">Uncharacterized protein</fullName>
    </submittedName>
</protein>
<accession>A0A5B7IK99</accession>